<evidence type="ECO:0000256" key="6">
    <source>
        <dbReference type="SAM" id="Phobius"/>
    </source>
</evidence>
<evidence type="ECO:0000256" key="4">
    <source>
        <dbReference type="ARBA" id="ARBA00022729"/>
    </source>
</evidence>
<organism evidence="7 8">
    <name type="scientific">Phytophthora infestans (strain T30-4)</name>
    <name type="common">Potato late blight agent</name>
    <dbReference type="NCBI Taxonomy" id="403677"/>
    <lineage>
        <taxon>Eukaryota</taxon>
        <taxon>Sar</taxon>
        <taxon>Stramenopiles</taxon>
        <taxon>Oomycota</taxon>
        <taxon>Peronosporomycetes</taxon>
        <taxon>Peronosporales</taxon>
        <taxon>Peronosporaceae</taxon>
        <taxon>Phytophthora</taxon>
    </lineage>
</organism>
<comment type="domain">
    <text evidence="5">The RxLR-dEER motif acts to carry the protein into the host cell cytoplasm through binding to cell surface phosphatidylinositol-3-phosphate.</text>
</comment>
<dbReference type="OMA" id="LLAGCHT"/>
<dbReference type="AlphaFoldDB" id="D0N0P9"/>
<keyword evidence="3 5" id="KW-0964">Secreted</keyword>
<evidence type="ECO:0000256" key="5">
    <source>
        <dbReference type="RuleBase" id="RU367124"/>
    </source>
</evidence>
<dbReference type="RefSeq" id="XP_002905860.1">
    <property type="nucleotide sequence ID" value="XM_002905814.2"/>
</dbReference>
<dbReference type="HOGENOM" id="CLU_137651_0_0_1"/>
<comment type="function">
    <text evidence="5">Effector that suppresses plant defense responses during pathogen infection.</text>
</comment>
<keyword evidence="6" id="KW-0812">Transmembrane</keyword>
<dbReference type="GeneID" id="9479730"/>
<reference evidence="8" key="1">
    <citation type="journal article" date="2009" name="Nature">
        <title>Genome sequence and analysis of the Irish potato famine pathogen Phytophthora infestans.</title>
        <authorList>
            <consortium name="The Broad Institute Genome Sequencing Platform"/>
            <person name="Haas B.J."/>
            <person name="Kamoun S."/>
            <person name="Zody M.C."/>
            <person name="Jiang R.H."/>
            <person name="Handsaker R.E."/>
            <person name="Cano L.M."/>
            <person name="Grabherr M."/>
            <person name="Kodira C.D."/>
            <person name="Raffaele S."/>
            <person name="Torto-Alalibo T."/>
            <person name="Bozkurt T.O."/>
            <person name="Ah-Fong A.M."/>
            <person name="Alvarado L."/>
            <person name="Anderson V.L."/>
            <person name="Armstrong M.R."/>
            <person name="Avrova A."/>
            <person name="Baxter L."/>
            <person name="Beynon J."/>
            <person name="Boevink P.C."/>
            <person name="Bollmann S.R."/>
            <person name="Bos J.I."/>
            <person name="Bulone V."/>
            <person name="Cai G."/>
            <person name="Cakir C."/>
            <person name="Carrington J.C."/>
            <person name="Chawner M."/>
            <person name="Conti L."/>
            <person name="Costanzo S."/>
            <person name="Ewan R."/>
            <person name="Fahlgren N."/>
            <person name="Fischbach M.A."/>
            <person name="Fugelstad J."/>
            <person name="Gilroy E.M."/>
            <person name="Gnerre S."/>
            <person name="Green P.J."/>
            <person name="Grenville-Briggs L.J."/>
            <person name="Griffith J."/>
            <person name="Grunwald N.J."/>
            <person name="Horn K."/>
            <person name="Horner N.R."/>
            <person name="Hu C.H."/>
            <person name="Huitema E."/>
            <person name="Jeong D.H."/>
            <person name="Jones A.M."/>
            <person name="Jones J.D."/>
            <person name="Jones R.W."/>
            <person name="Karlsson E.K."/>
            <person name="Kunjeti S.G."/>
            <person name="Lamour K."/>
            <person name="Liu Z."/>
            <person name="Ma L."/>
            <person name="Maclean D."/>
            <person name="Chibucos M.C."/>
            <person name="McDonald H."/>
            <person name="McWalters J."/>
            <person name="Meijer H.J."/>
            <person name="Morgan W."/>
            <person name="Morris P.F."/>
            <person name="Munro C.A."/>
            <person name="O'Neill K."/>
            <person name="Ospina-Giraldo M."/>
            <person name="Pinzon A."/>
            <person name="Pritchard L."/>
            <person name="Ramsahoye B."/>
            <person name="Ren Q."/>
            <person name="Restrepo S."/>
            <person name="Roy S."/>
            <person name="Sadanandom A."/>
            <person name="Savidor A."/>
            <person name="Schornack S."/>
            <person name="Schwartz D.C."/>
            <person name="Schumann U.D."/>
            <person name="Schwessinger B."/>
            <person name="Seyer L."/>
            <person name="Sharpe T."/>
            <person name="Silvar C."/>
            <person name="Song J."/>
            <person name="Studholme D.J."/>
            <person name="Sykes S."/>
            <person name="Thines M."/>
            <person name="van de Vondervoort P.J."/>
            <person name="Phuntumart V."/>
            <person name="Wawra S."/>
            <person name="Weide R."/>
            <person name="Win J."/>
            <person name="Young C."/>
            <person name="Zhou S."/>
            <person name="Fry W."/>
            <person name="Meyers B.C."/>
            <person name="van West P."/>
            <person name="Ristaino J."/>
            <person name="Govers F."/>
            <person name="Birch P.R."/>
            <person name="Whisson S.C."/>
            <person name="Judelson H.S."/>
            <person name="Nusbaum C."/>
        </authorList>
    </citation>
    <scope>NUCLEOTIDE SEQUENCE [LARGE SCALE GENOMIC DNA]</scope>
    <source>
        <strain evidence="8">T30-4</strain>
    </source>
</reference>
<evidence type="ECO:0000256" key="3">
    <source>
        <dbReference type="ARBA" id="ARBA00022525"/>
    </source>
</evidence>
<dbReference type="KEGG" id="pif:PITG_04167"/>
<dbReference type="OrthoDB" id="109156at2759"/>
<evidence type="ECO:0000313" key="8">
    <source>
        <dbReference type="Proteomes" id="UP000006643"/>
    </source>
</evidence>
<dbReference type="InterPro" id="IPR031825">
    <property type="entry name" value="RXLR"/>
</dbReference>
<dbReference type="InParanoid" id="D0N0P9"/>
<name>D0N0P9_PHYIT</name>
<gene>
    <name evidence="7" type="ORF">PITG_04167</name>
</gene>
<proteinExistence type="inferred from homology"/>
<dbReference type="Pfam" id="PF16810">
    <property type="entry name" value="RXLR"/>
    <property type="match status" value="1"/>
</dbReference>
<evidence type="ECO:0000256" key="2">
    <source>
        <dbReference type="ARBA" id="ARBA00010400"/>
    </source>
</evidence>
<evidence type="ECO:0000256" key="1">
    <source>
        <dbReference type="ARBA" id="ARBA00004613"/>
    </source>
</evidence>
<comment type="similarity">
    <text evidence="2 5">Belongs to the RxLR effector family.</text>
</comment>
<keyword evidence="8" id="KW-1185">Reference proteome</keyword>
<feature type="non-terminal residue" evidence="7">
    <location>
        <position position="164"/>
    </location>
</feature>
<comment type="subcellular location">
    <subcellularLocation>
        <location evidence="1 5">Secreted</location>
    </subcellularLocation>
</comment>
<protein>
    <recommendedName>
        <fullName evidence="5">RxLR effector protein</fullName>
    </recommendedName>
</protein>
<dbReference type="eggNOG" id="ENOG502RGQ8">
    <property type="taxonomic scope" value="Eukaryota"/>
</dbReference>
<dbReference type="PROSITE" id="PS51257">
    <property type="entry name" value="PROKAR_LIPOPROTEIN"/>
    <property type="match status" value="1"/>
</dbReference>
<feature type="transmembrane region" description="Helical" evidence="6">
    <location>
        <begin position="47"/>
        <end position="68"/>
    </location>
</feature>
<keyword evidence="4" id="KW-0732">Signal</keyword>
<accession>D0N0P9</accession>
<dbReference type="Proteomes" id="UP000006643">
    <property type="component" value="Unassembled WGS sequence"/>
</dbReference>
<dbReference type="VEuPathDB" id="FungiDB:PITG_04167"/>
<evidence type="ECO:0000313" key="7">
    <source>
        <dbReference type="EMBL" id="EEY67212.1"/>
    </source>
</evidence>
<sequence length="164" mass="18416">MKFYITGRPDPLSTTSPLLAGCHTQFPTYPQARKSFHSPNPSPRVRLTYFLLFTASTAFLASGSMVSINNNAETRSLRSSKTVVNGDAAEEERVLGFDSSEIKALNKLANSQFHRMATDPEHLRMIFTSWKQAVQPLEEAADYMRRQGVSESAIKHFIAAYFKH</sequence>
<keyword evidence="6" id="KW-0472">Membrane</keyword>
<dbReference type="EMBL" id="DS028122">
    <property type="protein sequence ID" value="EEY67212.1"/>
    <property type="molecule type" value="Genomic_DNA"/>
</dbReference>
<keyword evidence="6" id="KW-1133">Transmembrane helix</keyword>